<sequence>MEVVLLSLVFIIIIALQVPPLVKKKMWRELIAFSVLLFLGMIYSFGLVLRIPLPNPAKAVEAVFAPLTSLIQKALT</sequence>
<feature type="transmembrane region" description="Helical" evidence="1">
    <location>
        <begin position="30"/>
        <end position="49"/>
    </location>
</feature>
<name>A0A494X3A0_9FIRM</name>
<dbReference type="OrthoDB" id="2112909at2"/>
<evidence type="ECO:0000313" key="3">
    <source>
        <dbReference type="Proteomes" id="UP000271256"/>
    </source>
</evidence>
<accession>A0A494X3A0</accession>
<keyword evidence="1" id="KW-0472">Membrane</keyword>
<dbReference type="RefSeq" id="WP_121452090.1">
    <property type="nucleotide sequence ID" value="NZ_RBWE01000001.1"/>
</dbReference>
<comment type="caution">
    <text evidence="2">The sequence shown here is derived from an EMBL/GenBank/DDBJ whole genome shotgun (WGS) entry which is preliminary data.</text>
</comment>
<proteinExistence type="predicted"/>
<organism evidence="2 3">
    <name type="scientific">Desulfofundulus salinus</name>
    <dbReference type="NCBI Taxonomy" id="2419843"/>
    <lineage>
        <taxon>Bacteria</taxon>
        <taxon>Bacillati</taxon>
        <taxon>Bacillota</taxon>
        <taxon>Clostridia</taxon>
        <taxon>Eubacteriales</taxon>
        <taxon>Peptococcaceae</taxon>
        <taxon>Desulfofundulus</taxon>
    </lineage>
</organism>
<protein>
    <submittedName>
        <fullName evidence="2">Uncharacterized protein</fullName>
    </submittedName>
</protein>
<evidence type="ECO:0000313" key="2">
    <source>
        <dbReference type="EMBL" id="RKO67687.1"/>
    </source>
</evidence>
<keyword evidence="1" id="KW-1133">Transmembrane helix</keyword>
<gene>
    <name evidence="2" type="ORF">D7024_12485</name>
</gene>
<keyword evidence="1" id="KW-0812">Transmembrane</keyword>
<dbReference type="EMBL" id="RBWE01000001">
    <property type="protein sequence ID" value="RKO67687.1"/>
    <property type="molecule type" value="Genomic_DNA"/>
</dbReference>
<dbReference type="AlphaFoldDB" id="A0A494X3A0"/>
<keyword evidence="3" id="KW-1185">Reference proteome</keyword>
<dbReference type="Proteomes" id="UP000271256">
    <property type="component" value="Unassembled WGS sequence"/>
</dbReference>
<evidence type="ECO:0000256" key="1">
    <source>
        <dbReference type="SAM" id="Phobius"/>
    </source>
</evidence>
<reference evidence="2 3" key="1">
    <citation type="submission" date="2018-10" db="EMBL/GenBank/DDBJ databases">
        <authorList>
            <person name="Grouzdev D.S."/>
            <person name="Krutkina M.S."/>
            <person name="Tourova T.P."/>
            <person name="Nazina T.N."/>
        </authorList>
    </citation>
    <scope>NUCLEOTIDE SEQUENCE [LARGE SCALE GENOMIC DNA]</scope>
    <source>
        <strain evidence="2 3">435</strain>
    </source>
</reference>